<evidence type="ECO:0000313" key="3">
    <source>
        <dbReference type="Proteomes" id="UP001295444"/>
    </source>
</evidence>
<keyword evidence="3" id="KW-1185">Reference proteome</keyword>
<name>A0AAD1WI17_PELCU</name>
<protein>
    <submittedName>
        <fullName evidence="2">Uncharacterized protein</fullName>
    </submittedName>
</protein>
<dbReference type="Proteomes" id="UP001295444">
    <property type="component" value="Chromosome 08"/>
</dbReference>
<proteinExistence type="predicted"/>
<sequence>MGSQGDARDRGPTSPEAITGGETLNPRPGDPEVIQRYIGDLKTYLTQMISQSTREIKAEIWEVGQRMADLEERVETVVTAHNHMADCTLELHQRILALPVPPEQPPTAGRTGGSW</sequence>
<gene>
    <name evidence="2" type="ORF">PECUL_23A024061</name>
</gene>
<reference evidence="2" key="1">
    <citation type="submission" date="2022-03" db="EMBL/GenBank/DDBJ databases">
        <authorList>
            <person name="Alioto T."/>
            <person name="Alioto T."/>
            <person name="Gomez Garrido J."/>
        </authorList>
    </citation>
    <scope>NUCLEOTIDE SEQUENCE</scope>
</reference>
<feature type="region of interest" description="Disordered" evidence="1">
    <location>
        <begin position="1"/>
        <end position="33"/>
    </location>
</feature>
<accession>A0AAD1WI17</accession>
<feature type="compositionally biased region" description="Basic and acidic residues" evidence="1">
    <location>
        <begin position="1"/>
        <end position="11"/>
    </location>
</feature>
<evidence type="ECO:0000256" key="1">
    <source>
        <dbReference type="SAM" id="MobiDB-lite"/>
    </source>
</evidence>
<dbReference type="EMBL" id="OW240919">
    <property type="protein sequence ID" value="CAH2311977.1"/>
    <property type="molecule type" value="Genomic_DNA"/>
</dbReference>
<evidence type="ECO:0000313" key="2">
    <source>
        <dbReference type="EMBL" id="CAH2311977.1"/>
    </source>
</evidence>
<organism evidence="2 3">
    <name type="scientific">Pelobates cultripes</name>
    <name type="common">Western spadefoot toad</name>
    <dbReference type="NCBI Taxonomy" id="61616"/>
    <lineage>
        <taxon>Eukaryota</taxon>
        <taxon>Metazoa</taxon>
        <taxon>Chordata</taxon>
        <taxon>Craniata</taxon>
        <taxon>Vertebrata</taxon>
        <taxon>Euteleostomi</taxon>
        <taxon>Amphibia</taxon>
        <taxon>Batrachia</taxon>
        <taxon>Anura</taxon>
        <taxon>Pelobatoidea</taxon>
        <taxon>Pelobatidae</taxon>
        <taxon>Pelobates</taxon>
    </lineage>
</organism>
<dbReference type="AlphaFoldDB" id="A0AAD1WI17"/>